<feature type="transmembrane region" description="Helical" evidence="1">
    <location>
        <begin position="246"/>
        <end position="264"/>
    </location>
</feature>
<dbReference type="Proteomes" id="UP000256388">
    <property type="component" value="Unassembled WGS sequence"/>
</dbReference>
<dbReference type="OrthoDB" id="72437at2"/>
<dbReference type="RefSeq" id="WP_116225281.1">
    <property type="nucleotide sequence ID" value="NZ_AP018437.1"/>
</dbReference>
<dbReference type="Pfam" id="PF12679">
    <property type="entry name" value="ABC2_membrane_2"/>
    <property type="match status" value="1"/>
</dbReference>
<dbReference type="PANTHER" id="PTHR37305">
    <property type="entry name" value="INTEGRAL MEMBRANE PROTEIN-RELATED"/>
    <property type="match status" value="1"/>
</dbReference>
<reference evidence="2 3" key="1">
    <citation type="submission" date="2018-08" db="EMBL/GenBank/DDBJ databases">
        <title>Genomic Encyclopedia of Type Strains, Phase IV (KMG-IV): sequencing the most valuable type-strain genomes for metagenomic binning, comparative biology and taxonomic classification.</title>
        <authorList>
            <person name="Goeker M."/>
        </authorList>
    </citation>
    <scope>NUCLEOTIDE SEQUENCE [LARGE SCALE GENOMIC DNA]</scope>
    <source>
        <strain evidence="2 3">DSM 23923</strain>
    </source>
</reference>
<name>A0A347ZNZ9_9CHLR</name>
<feature type="transmembrane region" description="Helical" evidence="1">
    <location>
        <begin position="21"/>
        <end position="49"/>
    </location>
</feature>
<dbReference type="GO" id="GO:0005886">
    <property type="term" value="C:plasma membrane"/>
    <property type="evidence" value="ECO:0007669"/>
    <property type="project" value="UniProtKB-SubCell"/>
</dbReference>
<feature type="transmembrane region" description="Helical" evidence="1">
    <location>
        <begin position="87"/>
        <end position="113"/>
    </location>
</feature>
<keyword evidence="1" id="KW-0472">Membrane</keyword>
<feature type="transmembrane region" description="Helical" evidence="1">
    <location>
        <begin position="143"/>
        <end position="164"/>
    </location>
</feature>
<gene>
    <name evidence="2" type="ORF">DFR64_2004</name>
</gene>
<dbReference type="PANTHER" id="PTHR37305:SF1">
    <property type="entry name" value="MEMBRANE PROTEIN"/>
    <property type="match status" value="1"/>
</dbReference>
<keyword evidence="3" id="KW-1185">Reference proteome</keyword>
<feature type="transmembrane region" description="Helical" evidence="1">
    <location>
        <begin position="184"/>
        <end position="206"/>
    </location>
</feature>
<sequence>MKIRNVLTIARKDWLEVRQNKTAWIPMLIVPAIFVVVLPLIFTLLLPALNVSPEDVMNSDADITYFIERMPDQLSQYVDLQKPMESMIVVMLGIMFAPMFLIMPLMFASTIAAESFAGERERKTIEALLYTPASDADLFMGKLTAAAVPSIGITWISFLVYTLILNLVPYTTFQRFWFPLPTWWPLIFWITPALAILSIAVTVLISARVPNFQGAYQLSSSLVILVVALFAGQLSGFLYLSVGIELLLGVLFWAAAFFLVYLAVRSFNREALITGRS</sequence>
<accession>A0A347ZNZ9</accession>
<keyword evidence="1" id="KW-0812">Transmembrane</keyword>
<evidence type="ECO:0000256" key="1">
    <source>
        <dbReference type="SAM" id="Phobius"/>
    </source>
</evidence>
<dbReference type="EMBL" id="QUMS01000002">
    <property type="protein sequence ID" value="REG08632.1"/>
    <property type="molecule type" value="Genomic_DNA"/>
</dbReference>
<evidence type="ECO:0000313" key="3">
    <source>
        <dbReference type="Proteomes" id="UP000256388"/>
    </source>
</evidence>
<dbReference type="AlphaFoldDB" id="A0A347ZNZ9"/>
<dbReference type="GO" id="GO:0140359">
    <property type="term" value="F:ABC-type transporter activity"/>
    <property type="evidence" value="ECO:0007669"/>
    <property type="project" value="InterPro"/>
</dbReference>
<evidence type="ECO:0000313" key="2">
    <source>
        <dbReference type="EMBL" id="REG08632.1"/>
    </source>
</evidence>
<organism evidence="2 3">
    <name type="scientific">Pelolinea submarina</name>
    <dbReference type="NCBI Taxonomy" id="913107"/>
    <lineage>
        <taxon>Bacteria</taxon>
        <taxon>Bacillati</taxon>
        <taxon>Chloroflexota</taxon>
        <taxon>Anaerolineae</taxon>
        <taxon>Anaerolineales</taxon>
        <taxon>Anaerolineaceae</taxon>
        <taxon>Pelolinea</taxon>
    </lineage>
</organism>
<proteinExistence type="predicted"/>
<protein>
    <submittedName>
        <fullName evidence="2">ABC-2 family transporter</fullName>
    </submittedName>
</protein>
<comment type="caution">
    <text evidence="2">The sequence shown here is derived from an EMBL/GenBank/DDBJ whole genome shotgun (WGS) entry which is preliminary data.</text>
</comment>
<feature type="transmembrane region" description="Helical" evidence="1">
    <location>
        <begin position="218"/>
        <end position="240"/>
    </location>
</feature>
<keyword evidence="1" id="KW-1133">Transmembrane helix</keyword>